<dbReference type="RefSeq" id="WP_349153616.1">
    <property type="nucleotide sequence ID" value="NZ_JBBMER010000005.1"/>
</dbReference>
<dbReference type="PANTHER" id="PTHR31084:SF0">
    <property type="entry name" value="ALPHA-L-FUCOSIDASE 2"/>
    <property type="match status" value="1"/>
</dbReference>
<gene>
    <name evidence="2" type="ORF">WMO14_08025</name>
</gene>
<dbReference type="InterPro" id="IPR008928">
    <property type="entry name" value="6-hairpin_glycosidase_sf"/>
</dbReference>
<dbReference type="GO" id="GO:0016787">
    <property type="term" value="F:hydrolase activity"/>
    <property type="evidence" value="ECO:0007669"/>
    <property type="project" value="UniProtKB-KW"/>
</dbReference>
<protein>
    <submittedName>
        <fullName evidence="2">Glycoside hydrolase family 95 protein</fullName>
    </submittedName>
</protein>
<dbReference type="Gene3D" id="2.70.98.50">
    <property type="entry name" value="putative glycoside hydrolase family protein from bacillus halodurans"/>
    <property type="match status" value="1"/>
</dbReference>
<dbReference type="PANTHER" id="PTHR31084">
    <property type="entry name" value="ALPHA-L-FUCOSIDASE 2"/>
    <property type="match status" value="1"/>
</dbReference>
<dbReference type="EMBL" id="JBBMER010000005">
    <property type="protein sequence ID" value="MEQ2379826.1"/>
    <property type="molecule type" value="Genomic_DNA"/>
</dbReference>
<dbReference type="SUPFAM" id="SSF48208">
    <property type="entry name" value="Six-hairpin glycosidases"/>
    <property type="match status" value="1"/>
</dbReference>
<dbReference type="Gene3D" id="1.50.10.10">
    <property type="match status" value="1"/>
</dbReference>
<sequence length="928" mass="106041">MGDNNWSYSKIYKEIKPYEEYGMYDVAWHDGMSAADGHIGVITSCAPLNDSFIFQNVEYIMPSEEPRYVPLEVEGQLDEARQSVINMDDTWDIHNRERTNMYCHHPGHQLRVELCRSADITDTNALISEAAKHPHMTRNDDINITDYERYTDFNRSEIVVKYKADGRTITKRTFASLTDDVVITEITGAKDFIVNISVDDFEAMHKFGMDKNKQATSERGMKYSRFVKDDIVGVVAHYPSFEGSELANGGFAGATRFITDGIVNMIELNKSDKAYTCIDNIVPIIQLNKSDKIILITYLDWTDKLGRLEDFQSECESGSIFDTELIRKCFAKVNDSLGTADKAFFNNKEIFYDAAIKEHSIKSAERYNRVSLYLYDNTDCISNKNDKEKKYYDNVSKADDNSKCAIADNEDRYNIYNMAANEELLDKQKEVPDILIPLLERIYNNARYGLMSGAGYTAPRLNGPGVGEWNLMWRNAYTMDANVNIQVSGINSGNMYEAGVGYIWFVLRQLKDWEINAKKVYGMKNALLAPINTDGQRAMMVEYDINYPFQYWNTGASWMILPIAEWVDCYGDVSITTTDQKIIKQYNKDVFNVKKDILMPLLQKTYNFWEQLCTPEYYTDIEGNARYEKGKTHLFTGEKYLIIPSFSPENKPLGYKSAITANASMDIAAAKDIIAMYIDMENELHNEGYKERIKKAEKLNNELPDYQYDESGAIREWAMKEYQENNAHRHISHLYCAWPAYQTQHNNKLANACRQAILNRNKENSGKDDTASHGWIHKALVEARLKNSEEVYNILNMLVHSDIFYSTLFTDHNTNRAKGVACTDTLYGITGIINEMLVYSDKNTVELLPALSSNIPAGNISGLLTCAGVRVDYLSWDVDKRNVKADLTALRDTSFNLVLNNKAYIGEENESKCVAVQLKKGERYCFMG</sequence>
<dbReference type="Pfam" id="PF22124">
    <property type="entry name" value="Glyco_hydro_95_cat"/>
    <property type="match status" value="1"/>
</dbReference>
<proteinExistence type="predicted"/>
<dbReference type="InterPro" id="IPR012341">
    <property type="entry name" value="6hp_glycosidase-like_sf"/>
</dbReference>
<evidence type="ECO:0000313" key="3">
    <source>
        <dbReference type="Proteomes" id="UP001442364"/>
    </source>
</evidence>
<dbReference type="InterPro" id="IPR054363">
    <property type="entry name" value="GH95_cat"/>
</dbReference>
<reference evidence="2 3" key="1">
    <citation type="submission" date="2024-03" db="EMBL/GenBank/DDBJ databases">
        <title>Human intestinal bacterial collection.</title>
        <authorList>
            <person name="Pauvert C."/>
            <person name="Hitch T.C.A."/>
            <person name="Clavel T."/>
        </authorList>
    </citation>
    <scope>NUCLEOTIDE SEQUENCE [LARGE SCALE GENOMIC DNA]</scope>
    <source>
        <strain evidence="2 3">CLA-AA-H255</strain>
    </source>
</reference>
<evidence type="ECO:0000313" key="2">
    <source>
        <dbReference type="EMBL" id="MEQ2379826.1"/>
    </source>
</evidence>
<keyword evidence="2" id="KW-0378">Hydrolase</keyword>
<organism evidence="2 3">
    <name type="scientific">[Lactobacillus] rogosae</name>
    <dbReference type="NCBI Taxonomy" id="706562"/>
    <lineage>
        <taxon>Bacteria</taxon>
        <taxon>Bacillati</taxon>
        <taxon>Bacillota</taxon>
        <taxon>Clostridia</taxon>
        <taxon>Lachnospirales</taxon>
        <taxon>Lachnospiraceae</taxon>
        <taxon>Lachnospira</taxon>
    </lineage>
</organism>
<feature type="domain" description="Glycosyl hydrolase family 95 catalytic" evidence="1">
    <location>
        <begin position="438"/>
        <end position="837"/>
    </location>
</feature>
<name>A0ABV1BVR0_9FIRM</name>
<comment type="caution">
    <text evidence="2">The sequence shown here is derived from an EMBL/GenBank/DDBJ whole genome shotgun (WGS) entry which is preliminary data.</text>
</comment>
<dbReference type="Proteomes" id="UP001442364">
    <property type="component" value="Unassembled WGS sequence"/>
</dbReference>
<evidence type="ECO:0000259" key="1">
    <source>
        <dbReference type="Pfam" id="PF22124"/>
    </source>
</evidence>
<accession>A0ABV1BVR0</accession>
<keyword evidence="3" id="KW-1185">Reference proteome</keyword>